<evidence type="ECO:0000313" key="6">
    <source>
        <dbReference type="EMBL" id="GAM38079.1"/>
    </source>
</evidence>
<feature type="transmembrane region" description="Helical" evidence="5">
    <location>
        <begin position="120"/>
        <end position="141"/>
    </location>
</feature>
<dbReference type="InterPro" id="IPR007568">
    <property type="entry name" value="RTA1"/>
</dbReference>
<dbReference type="EMBL" id="DF933829">
    <property type="protein sequence ID" value="GAM38079.1"/>
    <property type="molecule type" value="Genomic_DNA"/>
</dbReference>
<comment type="subcellular location">
    <subcellularLocation>
        <location evidence="1">Membrane</location>
        <topology evidence="1">Multi-pass membrane protein</topology>
    </subcellularLocation>
</comment>
<comment type="caution">
    <text evidence="6">The sequence shown here is derived from an EMBL/GenBank/DDBJ whole genome shotgun (WGS) entry which is preliminary data.</text>
</comment>
<proteinExistence type="predicted"/>
<feature type="transmembrane region" description="Helical" evidence="5">
    <location>
        <begin position="46"/>
        <end position="64"/>
    </location>
</feature>
<evidence type="ECO:0000256" key="2">
    <source>
        <dbReference type="ARBA" id="ARBA00022692"/>
    </source>
</evidence>
<dbReference type="PANTHER" id="PTHR31465">
    <property type="entry name" value="PROTEIN RTA1-RELATED"/>
    <property type="match status" value="1"/>
</dbReference>
<name>A0A6V8HAX5_TALPI</name>
<feature type="transmembrane region" description="Helical" evidence="5">
    <location>
        <begin position="153"/>
        <end position="176"/>
    </location>
</feature>
<dbReference type="AlphaFoldDB" id="A0A6V8HAX5"/>
<feature type="transmembrane region" description="Helical" evidence="5">
    <location>
        <begin position="237"/>
        <end position="255"/>
    </location>
</feature>
<evidence type="ECO:0000256" key="4">
    <source>
        <dbReference type="ARBA" id="ARBA00023136"/>
    </source>
</evidence>
<evidence type="ECO:0000256" key="5">
    <source>
        <dbReference type="SAM" id="Phobius"/>
    </source>
</evidence>
<dbReference type="Pfam" id="PF04479">
    <property type="entry name" value="RTA1"/>
    <property type="match status" value="1"/>
</dbReference>
<dbReference type="GO" id="GO:0016020">
    <property type="term" value="C:membrane"/>
    <property type="evidence" value="ECO:0007669"/>
    <property type="project" value="UniProtKB-SubCell"/>
</dbReference>
<feature type="transmembrane region" description="Helical" evidence="5">
    <location>
        <begin position="12"/>
        <end position="39"/>
    </location>
</feature>
<gene>
    <name evidence="6" type="ORF">TCE0_033r08536</name>
</gene>
<keyword evidence="4 5" id="KW-0472">Membrane</keyword>
<organism evidence="6 7">
    <name type="scientific">Talaromyces pinophilus</name>
    <name type="common">Penicillium pinophilum</name>
    <dbReference type="NCBI Taxonomy" id="128442"/>
    <lineage>
        <taxon>Eukaryota</taxon>
        <taxon>Fungi</taxon>
        <taxon>Dikarya</taxon>
        <taxon>Ascomycota</taxon>
        <taxon>Pezizomycotina</taxon>
        <taxon>Eurotiomycetes</taxon>
        <taxon>Eurotiomycetidae</taxon>
        <taxon>Eurotiales</taxon>
        <taxon>Trichocomaceae</taxon>
        <taxon>Talaromyces</taxon>
        <taxon>Talaromyces sect. Talaromyces</taxon>
    </lineage>
</organism>
<dbReference type="PANTHER" id="PTHR31465:SF35">
    <property type="entry name" value="RTA1 DOMAIN PROTEIN-RELATED"/>
    <property type="match status" value="1"/>
</dbReference>
<accession>A0A6V8HAX5</accession>
<reference evidence="7" key="1">
    <citation type="journal article" date="2015" name="Genome Announc.">
        <title>Draft genome sequence of Talaromyces cellulolyticus strain Y-94, a source of lignocellulosic biomass-degrading enzymes.</title>
        <authorList>
            <person name="Fujii T."/>
            <person name="Koike H."/>
            <person name="Sawayama S."/>
            <person name="Yano S."/>
            <person name="Inoue H."/>
        </authorList>
    </citation>
    <scope>NUCLEOTIDE SEQUENCE [LARGE SCALE GENOMIC DNA]</scope>
    <source>
        <strain evidence="7">Y-94</strain>
    </source>
</reference>
<evidence type="ECO:0000256" key="3">
    <source>
        <dbReference type="ARBA" id="ARBA00022989"/>
    </source>
</evidence>
<feature type="transmembrane region" description="Helical" evidence="5">
    <location>
        <begin position="200"/>
        <end position="217"/>
    </location>
</feature>
<evidence type="ECO:0000256" key="1">
    <source>
        <dbReference type="ARBA" id="ARBA00004141"/>
    </source>
</evidence>
<feature type="transmembrane region" description="Helical" evidence="5">
    <location>
        <begin position="76"/>
        <end position="99"/>
    </location>
</feature>
<dbReference type="Proteomes" id="UP000053095">
    <property type="component" value="Unassembled WGS sequence"/>
</dbReference>
<keyword evidence="2 5" id="KW-0812">Transmembrane</keyword>
<sequence>MTVLKPYKGNYYLWYYVPSLPAAIILLVTFIVVTTFHIYRLFKTRTWFCIPFCIGGIFEIYGFVFRCTAHNNTSSVFSYALANNGVLLAPALFAASIYMTLGRLLRFLRAEHLSLINVRWLTKIFVIGDCLSFVVQASSVGLSITGHDIGAKAIVIVGLLIQIVSFGVFGVTTVVFHRRIPLSSAHPVVGGDEAFGWKKILYMLYYTSILIMVRSIFRLVEYSMGNNGYPLRHEWTMYVFDVVLMVGVMVVFYVWHPSSLRVNDKEAVEGRPQFQPAFFTLDFLSSNIRTSMKCTTIPPKMKFSLLATLVLIAYATAYNLTLYTDDSCSEGATDFSGPDFQGDQGTVGECITVGFQVQSIWFISDTDTEQQFSGWNNAEESCVASEAGQNKADVTLYTGQPDYDECQSSVTGAWSGPDGIGEFLVGVVD</sequence>
<feature type="transmembrane region" description="Helical" evidence="5">
    <location>
        <begin position="303"/>
        <end position="323"/>
    </location>
</feature>
<keyword evidence="7" id="KW-1185">Reference proteome</keyword>
<evidence type="ECO:0000313" key="7">
    <source>
        <dbReference type="Proteomes" id="UP000053095"/>
    </source>
</evidence>
<protein>
    <submittedName>
        <fullName evidence="6">RTA1 domain protein</fullName>
    </submittedName>
</protein>
<keyword evidence="3 5" id="KW-1133">Transmembrane helix</keyword>